<dbReference type="EMBL" id="JADQTO010000002">
    <property type="protein sequence ID" value="MBG0560925.1"/>
    <property type="molecule type" value="Genomic_DNA"/>
</dbReference>
<protein>
    <submittedName>
        <fullName evidence="1">Uncharacterized protein</fullName>
    </submittedName>
</protein>
<comment type="caution">
    <text evidence="1">The sequence shown here is derived from an EMBL/GenBank/DDBJ whole genome shotgun (WGS) entry which is preliminary data.</text>
</comment>
<accession>A0A931FW40</accession>
<dbReference type="RefSeq" id="WP_196412703.1">
    <property type="nucleotide sequence ID" value="NZ_JADQTO010000002.1"/>
</dbReference>
<keyword evidence="2" id="KW-1185">Reference proteome</keyword>
<name>A0A931FW40_9ACTN</name>
<gene>
    <name evidence="1" type="ORF">I4J89_05550</name>
</gene>
<dbReference type="Proteomes" id="UP000598146">
    <property type="component" value="Unassembled WGS sequence"/>
</dbReference>
<evidence type="ECO:0000313" key="1">
    <source>
        <dbReference type="EMBL" id="MBG0560925.1"/>
    </source>
</evidence>
<evidence type="ECO:0000313" key="2">
    <source>
        <dbReference type="Proteomes" id="UP000598146"/>
    </source>
</evidence>
<reference evidence="1" key="1">
    <citation type="submission" date="2020-11" db="EMBL/GenBank/DDBJ databases">
        <title>Isolation and identification of active actinomycetes.</title>
        <authorList>
            <person name="Sun X."/>
        </authorList>
    </citation>
    <scope>NUCLEOTIDE SEQUENCE</scope>
    <source>
        <strain evidence="1">NEAU-A11</strain>
    </source>
</reference>
<dbReference type="AlphaFoldDB" id="A0A931FW40"/>
<organism evidence="1 2">
    <name type="scientific">Actinoplanes aureus</name>
    <dbReference type="NCBI Taxonomy" id="2792083"/>
    <lineage>
        <taxon>Bacteria</taxon>
        <taxon>Bacillati</taxon>
        <taxon>Actinomycetota</taxon>
        <taxon>Actinomycetes</taxon>
        <taxon>Micromonosporales</taxon>
        <taxon>Micromonosporaceae</taxon>
        <taxon>Actinoplanes</taxon>
    </lineage>
</organism>
<sequence length="60" mass="6619">MGHDDGSVQARCSHITAGMRHTLMEGLTEMWETALEARRQLADGSPVAVPDELLRKGEEK</sequence>
<proteinExistence type="predicted"/>